<organism evidence="1 2">
    <name type="scientific">Tenacibaculum aiptasiae</name>
    <dbReference type="NCBI Taxonomy" id="426481"/>
    <lineage>
        <taxon>Bacteria</taxon>
        <taxon>Pseudomonadati</taxon>
        <taxon>Bacteroidota</taxon>
        <taxon>Flavobacteriia</taxon>
        <taxon>Flavobacteriales</taxon>
        <taxon>Flavobacteriaceae</taxon>
        <taxon>Tenacibaculum</taxon>
    </lineage>
</organism>
<accession>A0A7J5ALW9</accession>
<dbReference type="Proteomes" id="UP000467305">
    <property type="component" value="Unassembled WGS sequence"/>
</dbReference>
<evidence type="ECO:0000313" key="1">
    <source>
        <dbReference type="EMBL" id="KAB1158555.1"/>
    </source>
</evidence>
<gene>
    <name evidence="1" type="ORF">F7018_08015</name>
</gene>
<sequence length="146" mass="17423">MNVNHILTQDYIEINGYKIFIGNSFKEIETKIKSTLFISQKNNDSTIVSEGDFQLHFKENLFYMWTISPYKSFLFFDKTKRKLNGIKFNQFLKILFKEKIKWEFNQELTFSDQISIQLENKVNFIFGFDEKNRKGHLGKIGLTKQL</sequence>
<evidence type="ECO:0000313" key="2">
    <source>
        <dbReference type="Proteomes" id="UP000467305"/>
    </source>
</evidence>
<protein>
    <submittedName>
        <fullName evidence="1">Uncharacterized protein</fullName>
    </submittedName>
</protein>
<dbReference type="AlphaFoldDB" id="A0A7J5ALW9"/>
<name>A0A7J5ALW9_9FLAO</name>
<proteinExistence type="predicted"/>
<reference evidence="1 2" key="1">
    <citation type="submission" date="2019-09" db="EMBL/GenBank/DDBJ databases">
        <authorList>
            <person name="Cao W.R."/>
        </authorList>
    </citation>
    <scope>NUCLEOTIDE SEQUENCE [LARGE SCALE GENOMIC DNA]</scope>
    <source>
        <strain evidence="2">a4</strain>
    </source>
</reference>
<keyword evidence="2" id="KW-1185">Reference proteome</keyword>
<dbReference type="RefSeq" id="WP_150899525.1">
    <property type="nucleotide sequence ID" value="NZ_WAAU01000012.1"/>
</dbReference>
<comment type="caution">
    <text evidence="1">The sequence shown here is derived from an EMBL/GenBank/DDBJ whole genome shotgun (WGS) entry which is preliminary data.</text>
</comment>
<dbReference type="EMBL" id="WAAU01000012">
    <property type="protein sequence ID" value="KAB1158555.1"/>
    <property type="molecule type" value="Genomic_DNA"/>
</dbReference>